<keyword evidence="2" id="KW-1185">Reference proteome</keyword>
<dbReference type="EMBL" id="FRDL01000003">
    <property type="protein sequence ID" value="SHN63002.1"/>
    <property type="molecule type" value="Genomic_DNA"/>
</dbReference>
<dbReference type="FunFam" id="1.20.1260.10:FF:000012">
    <property type="entry name" value="1,2-phenylacetyl-CoA epoxidase, subunit C"/>
    <property type="match status" value="1"/>
</dbReference>
<dbReference type="GO" id="GO:0010124">
    <property type="term" value="P:phenylacetate catabolic process"/>
    <property type="evidence" value="ECO:0007669"/>
    <property type="project" value="InterPro"/>
</dbReference>
<dbReference type="InterPro" id="IPR009078">
    <property type="entry name" value="Ferritin-like_SF"/>
</dbReference>
<dbReference type="AlphaFoldDB" id="A0A1M7SX04"/>
<proteinExistence type="predicted"/>
<dbReference type="InterPro" id="IPR011882">
    <property type="entry name" value="PaaC"/>
</dbReference>
<name>A0A1M7SX04_9RHOB</name>
<dbReference type="InterPro" id="IPR007814">
    <property type="entry name" value="PaaA_PaaC"/>
</dbReference>
<dbReference type="InterPro" id="IPR052703">
    <property type="entry name" value="Aromatic_CoA_ox/epox"/>
</dbReference>
<organism evidence="1 2">
    <name type="scientific">Oceanicella actignis</name>
    <dbReference type="NCBI Taxonomy" id="1189325"/>
    <lineage>
        <taxon>Bacteria</taxon>
        <taxon>Pseudomonadati</taxon>
        <taxon>Pseudomonadota</taxon>
        <taxon>Alphaproteobacteria</taxon>
        <taxon>Rhodobacterales</taxon>
        <taxon>Paracoccaceae</taxon>
        <taxon>Oceanicella</taxon>
    </lineage>
</organism>
<dbReference type="RefSeq" id="WP_072746909.1">
    <property type="nucleotide sequence ID" value="NZ_FOHL01000001.1"/>
</dbReference>
<reference evidence="1 2" key="1">
    <citation type="submission" date="2016-12" db="EMBL/GenBank/DDBJ databases">
        <authorList>
            <person name="Song W.-J."/>
            <person name="Kurnit D.M."/>
        </authorList>
    </citation>
    <scope>NUCLEOTIDE SEQUENCE [LARGE SCALE GENOMIC DNA]</scope>
    <source>
        <strain evidence="1 2">CGMCC 1.10808</strain>
    </source>
</reference>
<dbReference type="SUPFAM" id="SSF47240">
    <property type="entry name" value="Ferritin-like"/>
    <property type="match status" value="1"/>
</dbReference>
<sequence length="254" mass="28849">MDQTVKDALFRQLVRLGDDCLVLGHRLSEWCGHAPMLEEDLAMPNMALDLIGQARALYTLAGEIEGKGRTEDDFAYLREEREFTNCLLVERPNGDFAHTMLRQLYFAAFMQPYWHAAQGSAHEGLAAIAAKAVKEMAYHVRHAGEWVIRLGDGTEESARRMRDAVEELHRFTPELFETDEVTRILAEAGVAPDPASLRPEWDRVVDEVFREARLERPQRFFPRSGGRAGLHGEDLGHLLTELQYVARAHPGARW</sequence>
<gene>
    <name evidence="1" type="ORF">SAMN05216200_103349</name>
</gene>
<dbReference type="PANTHER" id="PTHR30458:SF0">
    <property type="entry name" value="1,2-PHENYLACETYL-COA EPOXIDASE, SUBUNIT C"/>
    <property type="match status" value="1"/>
</dbReference>
<dbReference type="PIRSF" id="PIRSF037834">
    <property type="entry name" value="PA_CoA_Oase3"/>
    <property type="match status" value="1"/>
</dbReference>
<dbReference type="OrthoDB" id="9789947at2"/>
<evidence type="ECO:0000313" key="1">
    <source>
        <dbReference type="EMBL" id="SHN63002.1"/>
    </source>
</evidence>
<protein>
    <submittedName>
        <fullName evidence="1">Ring-1,2-phenylacetyl-CoA epoxidase subunit PaaC</fullName>
    </submittedName>
</protein>
<dbReference type="Pfam" id="PF05138">
    <property type="entry name" value="PaaA_PaaC"/>
    <property type="match status" value="1"/>
</dbReference>
<accession>A0A1M7SX04</accession>
<dbReference type="STRING" id="1189325.SAMN04488119_101347"/>
<dbReference type="PANTHER" id="PTHR30458">
    <property type="entry name" value="PHENYLACETIC ACID DEGRADATION PROTEIN PAA"/>
    <property type="match status" value="1"/>
</dbReference>
<dbReference type="GO" id="GO:0005829">
    <property type="term" value="C:cytosol"/>
    <property type="evidence" value="ECO:0007669"/>
    <property type="project" value="TreeGrafter"/>
</dbReference>
<evidence type="ECO:0000313" key="2">
    <source>
        <dbReference type="Proteomes" id="UP000184066"/>
    </source>
</evidence>
<dbReference type="Gene3D" id="1.20.1260.10">
    <property type="match status" value="1"/>
</dbReference>
<dbReference type="Proteomes" id="UP000184066">
    <property type="component" value="Unassembled WGS sequence"/>
</dbReference>
<dbReference type="NCBIfam" id="TIGR02158">
    <property type="entry name" value="PA_CoA_Oxy3"/>
    <property type="match status" value="1"/>
</dbReference>
<dbReference type="InterPro" id="IPR012347">
    <property type="entry name" value="Ferritin-like"/>
</dbReference>